<comment type="similarity">
    <text evidence="8">Belongs to the FtsQ/DivIB family. DivIB subfamily.</text>
</comment>
<keyword evidence="7 8" id="KW-0131">Cell cycle</keyword>
<feature type="transmembrane region" description="Helical" evidence="8">
    <location>
        <begin position="120"/>
        <end position="138"/>
    </location>
</feature>
<feature type="compositionally biased region" description="Polar residues" evidence="9">
    <location>
        <begin position="395"/>
        <end position="413"/>
    </location>
</feature>
<sequence>MVLVSKKKEPKKLSHPSSDENNLTPWQKANRKYLAEQGMKNQEPKKEDTPLDTPLSDSEEEKTVQEEQQETSQSESQSEKKIEFFEEIKQKKNGGPYNGSFLNRLPNLKSQRHKVLFRRLALIITVLGIPLIFLIYYVSPYSKLQAVAVSGNKVVNSQEIISDTKLSLGENVWGQYFDRSTYIERLKKAQPRIEKAAIHFKGINEFDLDVTEYKEIALIAKDNQYYPVIENGTVLDEKVANPTKNLPILEEFKDSAKIKELTKQYNQLSSELQKAISEIKYTPRASNKNLIQLNMNDGNQVIVNINNLANQMKYYSQVAKDMDEKGVIDMEVGIYSYPYSSTQETAESDQTEETTGSEENADQTNGSSEEAETQAADTPESSDINGSSDSNNSSETSQIEDNPSTTPSSLNEN</sequence>
<dbReference type="PROSITE" id="PS51779">
    <property type="entry name" value="POTRA"/>
    <property type="match status" value="1"/>
</dbReference>
<evidence type="ECO:0000256" key="3">
    <source>
        <dbReference type="ARBA" id="ARBA00022618"/>
    </source>
</evidence>
<evidence type="ECO:0000259" key="10">
    <source>
        <dbReference type="PROSITE" id="PS51779"/>
    </source>
</evidence>
<feature type="region of interest" description="Disordered" evidence="9">
    <location>
        <begin position="339"/>
        <end position="413"/>
    </location>
</feature>
<dbReference type="Gene3D" id="3.40.50.10960">
    <property type="match status" value="1"/>
</dbReference>
<dbReference type="Pfam" id="PF03799">
    <property type="entry name" value="FtsQ_DivIB_C"/>
    <property type="match status" value="1"/>
</dbReference>
<evidence type="ECO:0000256" key="6">
    <source>
        <dbReference type="ARBA" id="ARBA00023136"/>
    </source>
</evidence>
<evidence type="ECO:0000313" key="12">
    <source>
        <dbReference type="Proteomes" id="UP000014622"/>
    </source>
</evidence>
<evidence type="ECO:0000256" key="4">
    <source>
        <dbReference type="ARBA" id="ARBA00022692"/>
    </source>
</evidence>
<feature type="compositionally biased region" description="Polar residues" evidence="9">
    <location>
        <begin position="15"/>
        <end position="27"/>
    </location>
</feature>
<evidence type="ECO:0000256" key="8">
    <source>
        <dbReference type="HAMAP-Rule" id="MF_00912"/>
    </source>
</evidence>
<dbReference type="GO" id="GO:0032153">
    <property type="term" value="C:cell division site"/>
    <property type="evidence" value="ECO:0007669"/>
    <property type="project" value="UniProtKB-UniRule"/>
</dbReference>
<dbReference type="InterPro" id="IPR026580">
    <property type="entry name" value="DivIB"/>
</dbReference>
<dbReference type="InterPro" id="IPR013685">
    <property type="entry name" value="POTRA_FtsQ_type"/>
</dbReference>
<dbReference type="Proteomes" id="UP000014622">
    <property type="component" value="Unassembled WGS sequence"/>
</dbReference>
<evidence type="ECO:0000256" key="7">
    <source>
        <dbReference type="ARBA" id="ARBA00023306"/>
    </source>
</evidence>
<comment type="function">
    <text evidence="8">Cell division protein that may be involved in stabilizing or promoting the assembly of the division complex.</text>
</comment>
<dbReference type="AlphaFoldDB" id="A0AB73AC78"/>
<protein>
    <recommendedName>
        <fullName evidence="8">Cell division protein DivIB</fullName>
    </recommendedName>
</protein>
<name>A0AB73AC78_ENTFC</name>
<feature type="compositionally biased region" description="Low complexity" evidence="9">
    <location>
        <begin position="381"/>
        <end position="394"/>
    </location>
</feature>
<keyword evidence="6 8" id="KW-0472">Membrane</keyword>
<feature type="compositionally biased region" description="Acidic residues" evidence="9">
    <location>
        <begin position="346"/>
        <end position="361"/>
    </location>
</feature>
<proteinExistence type="inferred from homology"/>
<evidence type="ECO:0000256" key="1">
    <source>
        <dbReference type="ARBA" id="ARBA00004370"/>
    </source>
</evidence>
<dbReference type="InterPro" id="IPR034746">
    <property type="entry name" value="POTRA"/>
</dbReference>
<accession>A0AB73AC78</accession>
<organism evidence="11 12">
    <name type="scientific">Enterococcus faecium SD2A-2</name>
    <dbReference type="NCBI Taxonomy" id="1244154"/>
    <lineage>
        <taxon>Bacteria</taxon>
        <taxon>Bacillati</taxon>
        <taxon>Bacillota</taxon>
        <taxon>Bacilli</taxon>
        <taxon>Lactobacillales</taxon>
        <taxon>Enterococcaceae</taxon>
        <taxon>Enterococcus</taxon>
    </lineage>
</organism>
<dbReference type="EMBL" id="ATIT01000045">
    <property type="protein sequence ID" value="EPI14946.1"/>
    <property type="molecule type" value="Genomic_DNA"/>
</dbReference>
<dbReference type="InterPro" id="IPR050487">
    <property type="entry name" value="FtsQ_DivIB"/>
</dbReference>
<dbReference type="InterPro" id="IPR005548">
    <property type="entry name" value="Cell_div_FtsQ/DivIB_C"/>
</dbReference>
<keyword evidence="4 8" id="KW-0812">Transmembrane</keyword>
<comment type="caution">
    <text evidence="11">The sequence shown here is derived from an EMBL/GenBank/DDBJ whole genome shotgun (WGS) entry which is preliminary data.</text>
</comment>
<dbReference type="GO" id="GO:0043093">
    <property type="term" value="P:FtsZ-dependent cytokinesis"/>
    <property type="evidence" value="ECO:0007669"/>
    <property type="project" value="UniProtKB-UniRule"/>
</dbReference>
<keyword evidence="3 8" id="KW-0132">Cell division</keyword>
<evidence type="ECO:0000256" key="9">
    <source>
        <dbReference type="SAM" id="MobiDB-lite"/>
    </source>
</evidence>
<reference evidence="11 12" key="1">
    <citation type="submission" date="2013-06" db="EMBL/GenBank/DDBJ databases">
        <authorList>
            <person name="Weinstock G."/>
            <person name="Sodergren E."/>
            <person name="Lobos E.A."/>
            <person name="Fulton L."/>
            <person name="Fulton R."/>
            <person name="Courtney L."/>
            <person name="Fronick C."/>
            <person name="O'Laughlin M."/>
            <person name="Godfrey J."/>
            <person name="Wilson R.M."/>
            <person name="Miner T."/>
            <person name="Farmer C."/>
            <person name="Delehaunty K."/>
            <person name="Cordes M."/>
            <person name="Minx P."/>
            <person name="Tomlinson C."/>
            <person name="Chen J."/>
            <person name="Wollam A."/>
            <person name="Pepin K.H."/>
            <person name="Bhonagiri V."/>
            <person name="Zhang X."/>
            <person name="Warren W."/>
            <person name="Mitreva M."/>
            <person name="Mardis E.R."/>
            <person name="Wilson R.K."/>
        </authorList>
    </citation>
    <scope>NUCLEOTIDE SEQUENCE [LARGE SCALE GENOMIC DNA]</scope>
    <source>
        <strain evidence="11 12">SD2A-2</strain>
    </source>
</reference>
<keyword evidence="5 8" id="KW-1133">Transmembrane helix</keyword>
<dbReference type="PANTHER" id="PTHR37820:SF1">
    <property type="entry name" value="CELL DIVISION PROTEIN FTSQ"/>
    <property type="match status" value="1"/>
</dbReference>
<evidence type="ECO:0000256" key="5">
    <source>
        <dbReference type="ARBA" id="ARBA00022989"/>
    </source>
</evidence>
<dbReference type="Pfam" id="PF08478">
    <property type="entry name" value="POTRA_1"/>
    <property type="match status" value="1"/>
</dbReference>
<dbReference type="PANTHER" id="PTHR37820">
    <property type="entry name" value="CELL DIVISION PROTEIN DIVIB"/>
    <property type="match status" value="1"/>
</dbReference>
<evidence type="ECO:0000313" key="11">
    <source>
        <dbReference type="EMBL" id="EPI14946.1"/>
    </source>
</evidence>
<comment type="subcellular location">
    <subcellularLocation>
        <location evidence="8">Cell membrane</location>
        <topology evidence="8">Single-pass type II membrane protein</topology>
    </subcellularLocation>
    <subcellularLocation>
        <location evidence="1">Membrane</location>
    </subcellularLocation>
    <text evidence="8">Localizes to the division septum.</text>
</comment>
<keyword evidence="2 8" id="KW-1003">Cell membrane</keyword>
<gene>
    <name evidence="8" type="primary">divIB</name>
    <name evidence="11" type="ORF">D356_00527</name>
</gene>
<evidence type="ECO:0000256" key="2">
    <source>
        <dbReference type="ARBA" id="ARBA00022475"/>
    </source>
</evidence>
<feature type="region of interest" description="Disordered" evidence="9">
    <location>
        <begin position="1"/>
        <end position="80"/>
    </location>
</feature>
<dbReference type="HAMAP" id="MF_00912">
    <property type="entry name" value="DivIB"/>
    <property type="match status" value="1"/>
</dbReference>
<dbReference type="GO" id="GO:0005886">
    <property type="term" value="C:plasma membrane"/>
    <property type="evidence" value="ECO:0007669"/>
    <property type="project" value="UniProtKB-SubCell"/>
</dbReference>
<feature type="domain" description="POTRA" evidence="10">
    <location>
        <begin position="142"/>
        <end position="213"/>
    </location>
</feature>